<dbReference type="VEuPathDB" id="FungiDB:BO78DRAFT_392257"/>
<keyword evidence="3" id="KW-1185">Reference proteome</keyword>
<accession>A0A319EQA6</accession>
<sequence length="84" mass="9029">MPHKDDSSSPNTADRGSGSVNRLAATGNTLSGSIFGSGMDENTAAVPEYLSTGTEEDRPLSKEEADRLYEERMEEEYAKREGGA</sequence>
<evidence type="ECO:0000256" key="1">
    <source>
        <dbReference type="SAM" id="MobiDB-lite"/>
    </source>
</evidence>
<dbReference type="AlphaFoldDB" id="A0A319EQA6"/>
<protein>
    <submittedName>
        <fullName evidence="2">Uncharacterized protein</fullName>
    </submittedName>
</protein>
<evidence type="ECO:0000313" key="3">
    <source>
        <dbReference type="Proteomes" id="UP000248423"/>
    </source>
</evidence>
<feature type="compositionally biased region" description="Polar residues" evidence="1">
    <location>
        <begin position="8"/>
        <end position="34"/>
    </location>
</feature>
<proteinExistence type="predicted"/>
<feature type="compositionally biased region" description="Basic and acidic residues" evidence="1">
    <location>
        <begin position="55"/>
        <end position="84"/>
    </location>
</feature>
<gene>
    <name evidence="2" type="ORF">BO78DRAFT_392257</name>
</gene>
<reference evidence="2 3" key="1">
    <citation type="submission" date="2018-02" db="EMBL/GenBank/DDBJ databases">
        <title>The genomes of Aspergillus section Nigri reveals drivers in fungal speciation.</title>
        <authorList>
            <consortium name="DOE Joint Genome Institute"/>
            <person name="Vesth T.C."/>
            <person name="Nybo J."/>
            <person name="Theobald S."/>
            <person name="Brandl J."/>
            <person name="Frisvad J.C."/>
            <person name="Nielsen K.F."/>
            <person name="Lyhne E.K."/>
            <person name="Kogle M.E."/>
            <person name="Kuo A."/>
            <person name="Riley R."/>
            <person name="Clum A."/>
            <person name="Nolan M."/>
            <person name="Lipzen A."/>
            <person name="Salamov A."/>
            <person name="Henrissat B."/>
            <person name="Wiebenga A."/>
            <person name="De vries R.P."/>
            <person name="Grigoriev I.V."/>
            <person name="Mortensen U.H."/>
            <person name="Andersen M.R."/>
            <person name="Baker S.E."/>
        </authorList>
    </citation>
    <scope>NUCLEOTIDE SEQUENCE [LARGE SCALE GENOMIC DNA]</scope>
    <source>
        <strain evidence="2 3">CBS 121057</strain>
    </source>
</reference>
<organism evidence="2 3">
    <name type="scientific">Aspergillus sclerotiicarbonarius (strain CBS 121057 / IBT 28362)</name>
    <dbReference type="NCBI Taxonomy" id="1448318"/>
    <lineage>
        <taxon>Eukaryota</taxon>
        <taxon>Fungi</taxon>
        <taxon>Dikarya</taxon>
        <taxon>Ascomycota</taxon>
        <taxon>Pezizomycotina</taxon>
        <taxon>Eurotiomycetes</taxon>
        <taxon>Eurotiomycetidae</taxon>
        <taxon>Eurotiales</taxon>
        <taxon>Aspergillaceae</taxon>
        <taxon>Aspergillus</taxon>
        <taxon>Aspergillus subgen. Circumdati</taxon>
    </lineage>
</organism>
<name>A0A319EQA6_ASPSB</name>
<dbReference type="Proteomes" id="UP000248423">
    <property type="component" value="Unassembled WGS sequence"/>
</dbReference>
<evidence type="ECO:0000313" key="2">
    <source>
        <dbReference type="EMBL" id="PYI12402.1"/>
    </source>
</evidence>
<feature type="region of interest" description="Disordered" evidence="1">
    <location>
        <begin position="1"/>
        <end position="84"/>
    </location>
</feature>
<dbReference type="EMBL" id="KZ826315">
    <property type="protein sequence ID" value="PYI12402.1"/>
    <property type="molecule type" value="Genomic_DNA"/>
</dbReference>
<dbReference type="OrthoDB" id="4503735at2759"/>